<dbReference type="GO" id="GO:0003700">
    <property type="term" value="F:DNA-binding transcription factor activity"/>
    <property type="evidence" value="ECO:0007669"/>
    <property type="project" value="InterPro"/>
</dbReference>
<dbReference type="PROSITE" id="PS01124">
    <property type="entry name" value="HTH_ARAC_FAMILY_2"/>
    <property type="match status" value="1"/>
</dbReference>
<reference evidence="5 6" key="1">
    <citation type="submission" date="2019-05" db="EMBL/GenBank/DDBJ databases">
        <title>Polaribacter aestuariivivens sp. nov., isolated from a tidal flat.</title>
        <authorList>
            <person name="Yoon J.-H."/>
        </authorList>
    </citation>
    <scope>NUCLEOTIDE SEQUENCE [LARGE SCALE GENOMIC DNA]</scope>
    <source>
        <strain evidence="5 6">DBTF-3</strain>
    </source>
</reference>
<dbReference type="AlphaFoldDB" id="A0A5S3N0J1"/>
<dbReference type="Gene3D" id="2.60.120.10">
    <property type="entry name" value="Jelly Rolls"/>
    <property type="match status" value="1"/>
</dbReference>
<dbReference type="SUPFAM" id="SSF51182">
    <property type="entry name" value="RmlC-like cupins"/>
    <property type="match status" value="1"/>
</dbReference>
<dbReference type="OrthoDB" id="1410704at2"/>
<sequence>MKILPFQIPKPKNDALVFQENIEFAFYNKLHQHKEIQISLIVKGEGTLIVGDTINNYKAGNIIILGSNLPHVFESLENFAEKSHMITLFFTEDSFGEHFFELQELNEINLFFKQAKHGFKIVSDESIAKLFLKLKTATKLERFISLLQILKKTASSNYESLSSFIYEKKYTKNEGNRMRNVFEFTMNNFSHEITLDEVSRIANMTKNAFCKYFKKRTNKSYFRFLNELRVENASKLMISNTDLTLAEIAYKSGFNNISNFNRQFKNIKKMNPSSFKKNKNS</sequence>
<comment type="caution">
    <text evidence="5">The sequence shown here is derived from an EMBL/GenBank/DDBJ whole genome shotgun (WGS) entry which is preliminary data.</text>
</comment>
<keyword evidence="6" id="KW-1185">Reference proteome</keyword>
<dbReference type="PANTHER" id="PTHR43280:SF2">
    <property type="entry name" value="HTH-TYPE TRANSCRIPTIONAL REGULATOR EXSA"/>
    <property type="match status" value="1"/>
</dbReference>
<dbReference type="Proteomes" id="UP000307140">
    <property type="component" value="Unassembled WGS sequence"/>
</dbReference>
<dbReference type="InterPro" id="IPR014710">
    <property type="entry name" value="RmlC-like_jellyroll"/>
</dbReference>
<dbReference type="RefSeq" id="WP_138537055.1">
    <property type="nucleotide sequence ID" value="NZ_VANR01000007.1"/>
</dbReference>
<keyword evidence="2" id="KW-0238">DNA-binding</keyword>
<dbReference type="GO" id="GO:0043565">
    <property type="term" value="F:sequence-specific DNA binding"/>
    <property type="evidence" value="ECO:0007669"/>
    <property type="project" value="InterPro"/>
</dbReference>
<dbReference type="SUPFAM" id="SSF46689">
    <property type="entry name" value="Homeodomain-like"/>
    <property type="match status" value="2"/>
</dbReference>
<dbReference type="SMART" id="SM00342">
    <property type="entry name" value="HTH_ARAC"/>
    <property type="match status" value="1"/>
</dbReference>
<dbReference type="Gene3D" id="1.10.10.60">
    <property type="entry name" value="Homeodomain-like"/>
    <property type="match status" value="2"/>
</dbReference>
<dbReference type="InterPro" id="IPR011051">
    <property type="entry name" value="RmlC_Cupin_sf"/>
</dbReference>
<evidence type="ECO:0000313" key="5">
    <source>
        <dbReference type="EMBL" id="TMM28725.1"/>
    </source>
</evidence>
<gene>
    <name evidence="5" type="ORF">FDT66_12495</name>
</gene>
<dbReference type="InterPro" id="IPR018060">
    <property type="entry name" value="HTH_AraC"/>
</dbReference>
<evidence type="ECO:0000256" key="2">
    <source>
        <dbReference type="ARBA" id="ARBA00023125"/>
    </source>
</evidence>
<evidence type="ECO:0000313" key="6">
    <source>
        <dbReference type="Proteomes" id="UP000307140"/>
    </source>
</evidence>
<accession>A0A5S3N0J1</accession>
<keyword evidence="3" id="KW-0804">Transcription</keyword>
<dbReference type="EMBL" id="VANR01000007">
    <property type="protein sequence ID" value="TMM28725.1"/>
    <property type="molecule type" value="Genomic_DNA"/>
</dbReference>
<dbReference type="PANTHER" id="PTHR43280">
    <property type="entry name" value="ARAC-FAMILY TRANSCRIPTIONAL REGULATOR"/>
    <property type="match status" value="1"/>
</dbReference>
<dbReference type="PROSITE" id="PS00041">
    <property type="entry name" value="HTH_ARAC_FAMILY_1"/>
    <property type="match status" value="1"/>
</dbReference>
<evidence type="ECO:0000256" key="3">
    <source>
        <dbReference type="ARBA" id="ARBA00023163"/>
    </source>
</evidence>
<proteinExistence type="predicted"/>
<dbReference type="Pfam" id="PF12833">
    <property type="entry name" value="HTH_18"/>
    <property type="match status" value="1"/>
</dbReference>
<evidence type="ECO:0000259" key="4">
    <source>
        <dbReference type="PROSITE" id="PS01124"/>
    </source>
</evidence>
<feature type="domain" description="HTH araC/xylS-type" evidence="4">
    <location>
        <begin position="179"/>
        <end position="278"/>
    </location>
</feature>
<dbReference type="InterPro" id="IPR009057">
    <property type="entry name" value="Homeodomain-like_sf"/>
</dbReference>
<name>A0A5S3N0J1_9FLAO</name>
<keyword evidence="1" id="KW-0805">Transcription regulation</keyword>
<organism evidence="5 6">
    <name type="scientific">Polaribacter aestuariivivens</name>
    <dbReference type="NCBI Taxonomy" id="2304626"/>
    <lineage>
        <taxon>Bacteria</taxon>
        <taxon>Pseudomonadati</taxon>
        <taxon>Bacteroidota</taxon>
        <taxon>Flavobacteriia</taxon>
        <taxon>Flavobacteriales</taxon>
        <taxon>Flavobacteriaceae</taxon>
    </lineage>
</organism>
<dbReference type="InterPro" id="IPR018062">
    <property type="entry name" value="HTH_AraC-typ_CS"/>
</dbReference>
<protein>
    <submittedName>
        <fullName evidence="5">Helix-turn-helix transcriptional regulator</fullName>
    </submittedName>
</protein>
<evidence type="ECO:0000256" key="1">
    <source>
        <dbReference type="ARBA" id="ARBA00023015"/>
    </source>
</evidence>